<evidence type="ECO:0000256" key="15">
    <source>
        <dbReference type="PIRSR" id="PIRSR604439-5"/>
    </source>
</evidence>
<dbReference type="OrthoDB" id="9806254at2"/>
<gene>
    <name evidence="17" type="ORF">B1199_16705</name>
</gene>
<feature type="binding site" evidence="11">
    <location>
        <position position="154"/>
    </location>
    <ligand>
        <name>D-threo-isocitrate</name>
        <dbReference type="ChEBI" id="CHEBI:15562"/>
    </ligand>
</feature>
<sequence length="425" mass="47192">MYQYIQVPPQCAEKISVDANGQLIVPNQPIVTFIQGDGVGEQVTPLMCQLVDLAVDLSYAGQKKIHWMEIFNGEKAAQLYDGDWFPQETLAAISEYLVVMKGPLTTAMGAGFRSLNVALRHEMDLFVQCRPICYLPPLDSPVKAPEKIDMVVFRDNSEDVYSGIEFKADSIQAQHLLDYLQQELGVNRFRFTEHCGVGIKHISKQASQRVAKAAIQYALTHKRRSVTLVHKGDVMKFTEGAFVKWALELARDEFNATMDEHAMQMVITCPESEHQIVINTELMDVMLQNSLLAPEQYDVIAVANHHGDLLVDSLCAQIGQVSMSPAAHFGEQLALFEPTHGTCDLLVGQDSMNPISSFLSGAMMLSHLGWELAAKNIIQAISDTLHSNVVTENVSLNARDAEIVGCHAFTQHVMQALRKNIKARD</sequence>
<feature type="domain" description="Isopropylmalate dehydrogenase-like" evidence="16">
    <location>
        <begin position="30"/>
        <end position="413"/>
    </location>
</feature>
<dbReference type="GO" id="GO:0006099">
    <property type="term" value="P:tricarboxylic acid cycle"/>
    <property type="evidence" value="ECO:0007669"/>
    <property type="project" value="UniProtKB-KW"/>
</dbReference>
<dbReference type="EC" id="1.1.1.42" evidence="4"/>
<evidence type="ECO:0000256" key="11">
    <source>
        <dbReference type="PIRSR" id="PIRSR604439-1"/>
    </source>
</evidence>
<organism evidence="17 18">
    <name type="scientific">Pseudoalteromonas ulvae</name>
    <dbReference type="NCBI Taxonomy" id="107327"/>
    <lineage>
        <taxon>Bacteria</taxon>
        <taxon>Pseudomonadati</taxon>
        <taxon>Pseudomonadota</taxon>
        <taxon>Gammaproteobacteria</taxon>
        <taxon>Alteromonadales</taxon>
        <taxon>Pseudoalteromonadaceae</taxon>
        <taxon>Pseudoalteromonas</taxon>
    </lineage>
</organism>
<evidence type="ECO:0000256" key="7">
    <source>
        <dbReference type="ARBA" id="ARBA00022842"/>
    </source>
</evidence>
<dbReference type="Pfam" id="PF00180">
    <property type="entry name" value="Iso_dh"/>
    <property type="match status" value="1"/>
</dbReference>
<dbReference type="GO" id="GO:0046872">
    <property type="term" value="F:metal ion binding"/>
    <property type="evidence" value="ECO:0007669"/>
    <property type="project" value="UniProtKB-KW"/>
</dbReference>
<evidence type="ECO:0000256" key="1">
    <source>
        <dbReference type="ARBA" id="ARBA00001936"/>
    </source>
</evidence>
<proteinExistence type="inferred from homology"/>
<dbReference type="SUPFAM" id="SSF53659">
    <property type="entry name" value="Isocitrate/Isopropylmalate dehydrogenase-like"/>
    <property type="match status" value="1"/>
</dbReference>
<feature type="binding site" evidence="11">
    <location>
        <position position="120"/>
    </location>
    <ligand>
        <name>D-threo-isocitrate</name>
        <dbReference type="ChEBI" id="CHEBI:15562"/>
    </ligand>
</feature>
<dbReference type="RefSeq" id="WP_086745258.1">
    <property type="nucleotide sequence ID" value="NZ_MWPV01000005.1"/>
</dbReference>
<comment type="subunit">
    <text evidence="3">Homodimer.</text>
</comment>
<feature type="binding site" evidence="11">
    <location>
        <position position="114"/>
    </location>
    <ligand>
        <name>D-threo-isocitrate</name>
        <dbReference type="ChEBI" id="CHEBI:15562"/>
    </ligand>
</feature>
<keyword evidence="5" id="KW-0816">Tricarboxylic acid cycle</keyword>
<comment type="similarity">
    <text evidence="2">Belongs to the isocitrate and isopropylmalate dehydrogenases family.</text>
</comment>
<keyword evidence="10 13" id="KW-0464">Manganese</keyword>
<feature type="binding site" evidence="12">
    <location>
        <position position="353"/>
    </location>
    <ligand>
        <name>NADP(+)</name>
        <dbReference type="ChEBI" id="CHEBI:58349"/>
    </ligand>
</feature>
<feature type="binding site" evidence="11">
    <location>
        <position position="116"/>
    </location>
    <ligand>
        <name>D-threo-isocitrate</name>
        <dbReference type="ChEBI" id="CHEBI:15562"/>
    </ligand>
</feature>
<protein>
    <recommendedName>
        <fullName evidence="4">isocitrate dehydrogenase (NADP(+))</fullName>
        <ecNumber evidence="4">1.1.1.42</ecNumber>
    </recommendedName>
</protein>
<name>A0A244CN27_PSEDV</name>
<feature type="modified residue" description="Phosphoserine" evidence="15">
    <location>
        <position position="114"/>
    </location>
</feature>
<keyword evidence="9" id="KW-0560">Oxidoreductase</keyword>
<feature type="modified residue" description="N6-succinyllysine" evidence="15">
    <location>
        <position position="101"/>
    </location>
</feature>
<evidence type="ECO:0000313" key="17">
    <source>
        <dbReference type="EMBL" id="OUL57004.1"/>
    </source>
</evidence>
<dbReference type="EMBL" id="MWPV01000005">
    <property type="protein sequence ID" value="OUL57004.1"/>
    <property type="molecule type" value="Genomic_DNA"/>
</dbReference>
<evidence type="ECO:0000256" key="9">
    <source>
        <dbReference type="ARBA" id="ARBA00023002"/>
    </source>
</evidence>
<dbReference type="SMART" id="SM01329">
    <property type="entry name" value="Iso_dh"/>
    <property type="match status" value="1"/>
</dbReference>
<dbReference type="PANTHER" id="PTHR43504">
    <property type="entry name" value="ISOCITRATE DEHYDROGENASE [NADP]"/>
    <property type="match status" value="1"/>
</dbReference>
<dbReference type="Proteomes" id="UP000194841">
    <property type="component" value="Unassembled WGS sequence"/>
</dbReference>
<comment type="cofactor">
    <cofactor evidence="1">
        <name>Mn(2+)</name>
        <dbReference type="ChEBI" id="CHEBI:29035"/>
    </cofactor>
</comment>
<dbReference type="GO" id="GO:0004450">
    <property type="term" value="F:isocitrate dehydrogenase (NADP+) activity"/>
    <property type="evidence" value="ECO:0007669"/>
    <property type="project" value="UniProtKB-EC"/>
</dbReference>
<evidence type="ECO:0000256" key="12">
    <source>
        <dbReference type="PIRSR" id="PIRSR604439-2"/>
    </source>
</evidence>
<feature type="site" description="Critical for catalysis" evidence="14">
    <location>
        <position position="231"/>
    </location>
</feature>
<evidence type="ECO:0000256" key="2">
    <source>
        <dbReference type="ARBA" id="ARBA00007769"/>
    </source>
</evidence>
<evidence type="ECO:0000256" key="6">
    <source>
        <dbReference type="ARBA" id="ARBA00022723"/>
    </source>
</evidence>
<feature type="binding site" evidence="12">
    <location>
        <position position="105"/>
    </location>
    <ligand>
        <name>NADP(+)</name>
        <dbReference type="ChEBI" id="CHEBI:58349"/>
    </ligand>
</feature>
<feature type="site" description="Critical for catalysis" evidence="14">
    <location>
        <position position="161"/>
    </location>
</feature>
<keyword evidence="7 13" id="KW-0460">Magnesium</keyword>
<accession>A0A244CN27</accession>
<evidence type="ECO:0000256" key="4">
    <source>
        <dbReference type="ARBA" id="ARBA00013013"/>
    </source>
</evidence>
<dbReference type="Gene3D" id="3.40.718.10">
    <property type="entry name" value="Isopropylmalate Dehydrogenase"/>
    <property type="match status" value="1"/>
</dbReference>
<evidence type="ECO:0000313" key="18">
    <source>
        <dbReference type="Proteomes" id="UP000194841"/>
    </source>
</evidence>
<keyword evidence="8 12" id="KW-0521">NADP</keyword>
<evidence type="ECO:0000256" key="13">
    <source>
        <dbReference type="PIRSR" id="PIRSR604439-3"/>
    </source>
</evidence>
<reference evidence="17 18" key="1">
    <citation type="submission" date="2017-02" db="EMBL/GenBank/DDBJ databases">
        <title>Pseudoalteromonas ulvae TC14 Genome.</title>
        <authorList>
            <person name="Molmeret M."/>
        </authorList>
    </citation>
    <scope>NUCLEOTIDE SEQUENCE [LARGE SCALE GENOMIC DNA]</scope>
    <source>
        <strain evidence="17">TC14</strain>
    </source>
</reference>
<dbReference type="AlphaFoldDB" id="A0A244CN27"/>
<feature type="modified residue" description="N6-acetyllysine" evidence="15">
    <location>
        <position position="143"/>
    </location>
</feature>
<evidence type="ECO:0000259" key="16">
    <source>
        <dbReference type="SMART" id="SM01329"/>
    </source>
</evidence>
<evidence type="ECO:0000256" key="5">
    <source>
        <dbReference type="ARBA" id="ARBA00022532"/>
    </source>
</evidence>
<evidence type="ECO:0000256" key="8">
    <source>
        <dbReference type="ARBA" id="ARBA00022857"/>
    </source>
</evidence>
<keyword evidence="6" id="KW-0479">Metal-binding</keyword>
<comment type="cofactor">
    <cofactor evidence="13">
        <name>Mg(2+)</name>
        <dbReference type="ChEBI" id="CHEBI:18420"/>
    </cofactor>
    <cofactor evidence="13">
        <name>Mn(2+)</name>
        <dbReference type="ChEBI" id="CHEBI:29035"/>
    </cofactor>
    <text evidence="13">Binds 1 Mg(2+) or Mn(2+) ion per subunit.</text>
</comment>
<evidence type="ECO:0000256" key="10">
    <source>
        <dbReference type="ARBA" id="ARBA00023211"/>
    </source>
</evidence>
<evidence type="ECO:0000256" key="3">
    <source>
        <dbReference type="ARBA" id="ARBA00011738"/>
    </source>
</evidence>
<dbReference type="InterPro" id="IPR024084">
    <property type="entry name" value="IsoPropMal-DH-like_dom"/>
</dbReference>
<feature type="binding site" evidence="13">
    <location>
        <position position="308"/>
    </location>
    <ligand>
        <name>Mg(2+)</name>
        <dbReference type="ChEBI" id="CHEBI:18420"/>
    </ligand>
</feature>
<feature type="binding site" evidence="11">
    <location>
        <position position="130"/>
    </location>
    <ligand>
        <name>D-threo-isocitrate</name>
        <dbReference type="ChEBI" id="CHEBI:15562"/>
    </ligand>
</feature>
<comment type="caution">
    <text evidence="17">The sequence shown here is derived from an EMBL/GenBank/DDBJ whole genome shotgun (WGS) entry which is preliminary data.</text>
</comment>
<dbReference type="PANTHER" id="PTHR43504:SF1">
    <property type="entry name" value="ISOCITRATE DEHYDROGENASE [NADP]"/>
    <property type="match status" value="1"/>
</dbReference>
<dbReference type="InterPro" id="IPR004439">
    <property type="entry name" value="Isocitrate_DH_NADP_dimer_prok"/>
</dbReference>
<keyword evidence="18" id="KW-1185">Reference proteome</keyword>
<evidence type="ECO:0000256" key="14">
    <source>
        <dbReference type="PIRSR" id="PIRSR604439-4"/>
    </source>
</evidence>